<keyword evidence="1" id="KW-0472">Membrane</keyword>
<keyword evidence="1" id="KW-0408">Iron</keyword>
<comment type="catalytic activity">
    <reaction evidence="1">
        <text>all-trans-beta-carotene + O2 = 2 all-trans-retinal</text>
        <dbReference type="Rhea" id="RHEA:32887"/>
        <dbReference type="ChEBI" id="CHEBI:15379"/>
        <dbReference type="ChEBI" id="CHEBI:17579"/>
        <dbReference type="ChEBI" id="CHEBI:17898"/>
        <dbReference type="EC" id="1.13.11.63"/>
    </reaction>
</comment>
<sequence length="275" mass="27752">MTRHARPLALGGLAAASAAAACAPPALQLAFAIVAIGIVGMAHGASDLAIVPPARRPGFVAAYLLVLGACLLWWAWRPAMALPLFMAASALHFALEDAPGHPVWEQAARGIAMIALPAALHLPQYTAVLAAAGGPSGAWAPLAAMLGAAGGVSGAVLLGLAWRRRDPRLLGGVVALLALPPLVGFSVGFLVLHALPQTAARQAMLGCRSLTGYLRATGPVLLLAVALAAAIGLWLLPADQTGIRPLFAAIAALAMPHLLVTPCFEAAALPAPRGG</sequence>
<dbReference type="EC" id="1.13.11.63" evidence="1"/>
<keyword evidence="4" id="KW-1185">Reference proteome</keyword>
<dbReference type="InterPro" id="IPR022270">
    <property type="entry name" value="Blh_diox"/>
</dbReference>
<keyword evidence="1" id="KW-0560">Oxidoreductase</keyword>
<keyword evidence="1" id="KW-1133">Transmembrane helix</keyword>
<evidence type="ECO:0000256" key="1">
    <source>
        <dbReference type="HAMAP-Rule" id="MF_02093"/>
    </source>
</evidence>
<comment type="subcellular location">
    <subcellularLocation>
        <location evidence="1">Cell membrane</location>
        <topology evidence="1">Multi-pass membrane protein</topology>
    </subcellularLocation>
</comment>
<gene>
    <name evidence="3" type="ORF">IAI61_21175</name>
</gene>
<comment type="caution">
    <text evidence="1">Lacks conserved residue(s) required for the propagation of feature annotation.</text>
</comment>
<comment type="caution">
    <text evidence="3">The sequence shown here is derived from an EMBL/GenBank/DDBJ whole genome shotgun (WGS) entry which is preliminary data.</text>
</comment>
<proteinExistence type="inferred from homology"/>
<feature type="transmembrane region" description="Helical" evidence="1">
    <location>
        <begin position="212"/>
        <end position="234"/>
    </location>
</feature>
<reference evidence="3 4" key="1">
    <citation type="submission" date="2020-09" db="EMBL/GenBank/DDBJ databases">
        <title>Roseomonas.</title>
        <authorList>
            <person name="Zhu W."/>
        </authorList>
    </citation>
    <scope>NUCLEOTIDE SEQUENCE [LARGE SCALE GENOMIC DNA]</scope>
    <source>
        <strain evidence="3 4">573</strain>
    </source>
</reference>
<dbReference type="PROSITE" id="PS51257">
    <property type="entry name" value="PROKAR_LIPOPROTEIN"/>
    <property type="match status" value="1"/>
</dbReference>
<protein>
    <recommendedName>
        <fullName evidence="1">Probable beta-carotene 15,15'-dioxygenase</fullName>
        <ecNumber evidence="1">1.13.11.63</ecNumber>
    </recommendedName>
</protein>
<keyword evidence="2" id="KW-0732">Signal</keyword>
<accession>A0ABS3KVQ3</accession>
<feature type="transmembrane region" description="Helical" evidence="1">
    <location>
        <begin position="138"/>
        <end position="162"/>
    </location>
</feature>
<dbReference type="HAMAP" id="MF_02093">
    <property type="entry name" value="Beta_carotene_diox"/>
    <property type="match status" value="1"/>
</dbReference>
<keyword evidence="1" id="KW-0223">Dioxygenase</keyword>
<evidence type="ECO:0000256" key="2">
    <source>
        <dbReference type="SAM" id="SignalP"/>
    </source>
</evidence>
<dbReference type="RefSeq" id="WP_207419732.1">
    <property type="nucleotide sequence ID" value="NZ_CP061177.1"/>
</dbReference>
<name>A0ABS3KVQ3_9PROT</name>
<comment type="similarity">
    <text evidence="1">Belongs to the Brp/Blh beta-carotene diooxygenase family.</text>
</comment>
<dbReference type="EMBL" id="JACTNG010000016">
    <property type="protein sequence ID" value="MBO1081555.1"/>
    <property type="molecule type" value="Genomic_DNA"/>
</dbReference>
<feature type="signal peptide" evidence="2">
    <location>
        <begin position="1"/>
        <end position="20"/>
    </location>
</feature>
<feature type="transmembrane region" description="Helical" evidence="1">
    <location>
        <begin position="30"/>
        <end position="51"/>
    </location>
</feature>
<keyword evidence="1" id="KW-0812">Transmembrane</keyword>
<dbReference type="Pfam" id="PF15461">
    <property type="entry name" value="BCD"/>
    <property type="match status" value="1"/>
</dbReference>
<feature type="transmembrane region" description="Helical" evidence="1">
    <location>
        <begin position="169"/>
        <end position="192"/>
    </location>
</feature>
<feature type="transmembrane region" description="Helical" evidence="1">
    <location>
        <begin position="246"/>
        <end position="269"/>
    </location>
</feature>
<keyword evidence="1" id="KW-0479">Metal-binding</keyword>
<comment type="cofactor">
    <cofactor evidence="1">
        <name>Fe(2+)</name>
        <dbReference type="ChEBI" id="CHEBI:29033"/>
    </cofactor>
</comment>
<feature type="transmembrane region" description="Helical" evidence="1">
    <location>
        <begin position="58"/>
        <end position="76"/>
    </location>
</feature>
<evidence type="ECO:0000313" key="4">
    <source>
        <dbReference type="Proteomes" id="UP001518989"/>
    </source>
</evidence>
<comment type="function">
    <text evidence="1">Catalyzes the cleavage of beta-carotene at its central double bond (15,15') to yield two molecules of all-trans-retinal.</text>
</comment>
<keyword evidence="1" id="KW-1003">Cell membrane</keyword>
<evidence type="ECO:0000313" key="3">
    <source>
        <dbReference type="EMBL" id="MBO1081555.1"/>
    </source>
</evidence>
<feature type="chain" id="PRO_5045363373" description="Probable beta-carotene 15,15'-dioxygenase" evidence="2">
    <location>
        <begin position="21"/>
        <end position="275"/>
    </location>
</feature>
<organism evidence="3 4">
    <name type="scientific">Roseomonas haemaphysalidis</name>
    <dbReference type="NCBI Taxonomy" id="2768162"/>
    <lineage>
        <taxon>Bacteria</taxon>
        <taxon>Pseudomonadati</taxon>
        <taxon>Pseudomonadota</taxon>
        <taxon>Alphaproteobacteria</taxon>
        <taxon>Acetobacterales</taxon>
        <taxon>Roseomonadaceae</taxon>
        <taxon>Roseomonas</taxon>
    </lineage>
</organism>
<dbReference type="Proteomes" id="UP001518989">
    <property type="component" value="Unassembled WGS sequence"/>
</dbReference>